<dbReference type="HOGENOM" id="CLU_137390_1_1_5"/>
<evidence type="ECO:0008006" key="3">
    <source>
        <dbReference type="Google" id="ProtNLM"/>
    </source>
</evidence>
<sequence length="122" mass="13581">MIELLKGFPSNVVAIACHGNVSRQDYDDVLIPAVEKALQSHDKVRMLYEVAPDFTGYDAGAAWEDFKTGMVHFTKWDRIAVITDIEWIAGAVKIFGVFLPSSVRVYPLAEAAQARLWITQAP</sequence>
<dbReference type="EMBL" id="AP014648">
    <property type="protein sequence ID" value="BAQ16806.1"/>
    <property type="molecule type" value="Genomic_DNA"/>
</dbReference>
<name>A0A0A8K1Z1_9HYPH</name>
<organism evidence="1 2">
    <name type="scientific">Methyloceanibacter caenitepidi</name>
    <dbReference type="NCBI Taxonomy" id="1384459"/>
    <lineage>
        <taxon>Bacteria</taxon>
        <taxon>Pseudomonadati</taxon>
        <taxon>Pseudomonadota</taxon>
        <taxon>Alphaproteobacteria</taxon>
        <taxon>Hyphomicrobiales</taxon>
        <taxon>Hyphomicrobiaceae</taxon>
        <taxon>Methyloceanibacter</taxon>
    </lineage>
</organism>
<dbReference type="Gene3D" id="3.40.50.10600">
    <property type="entry name" value="SpoIIaa-like domains"/>
    <property type="match status" value="1"/>
</dbReference>
<dbReference type="InterPro" id="IPR021866">
    <property type="entry name" value="SpoIIAA-like"/>
</dbReference>
<dbReference type="PROSITE" id="PS51257">
    <property type="entry name" value="PROKAR_LIPOPROTEIN"/>
    <property type="match status" value="1"/>
</dbReference>
<dbReference type="Pfam" id="PF11964">
    <property type="entry name" value="SpoIIAA-like"/>
    <property type="match status" value="1"/>
</dbReference>
<dbReference type="InterPro" id="IPR038396">
    <property type="entry name" value="SpoIIAA-like_sf"/>
</dbReference>
<dbReference type="KEGG" id="mcg:GL4_1348"/>
<evidence type="ECO:0000313" key="1">
    <source>
        <dbReference type="EMBL" id="BAQ16806.1"/>
    </source>
</evidence>
<evidence type="ECO:0000313" key="2">
    <source>
        <dbReference type="Proteomes" id="UP000031643"/>
    </source>
</evidence>
<dbReference type="Proteomes" id="UP000031643">
    <property type="component" value="Chromosome"/>
</dbReference>
<dbReference type="AlphaFoldDB" id="A0A0A8K1Z1"/>
<dbReference type="SUPFAM" id="SSF52091">
    <property type="entry name" value="SpoIIaa-like"/>
    <property type="match status" value="1"/>
</dbReference>
<gene>
    <name evidence="1" type="ORF">GL4_1348</name>
</gene>
<dbReference type="RefSeq" id="WP_045365824.1">
    <property type="nucleotide sequence ID" value="NZ_AP014648.1"/>
</dbReference>
<accession>A0A0A8K1Z1</accession>
<dbReference type="InterPro" id="IPR036513">
    <property type="entry name" value="STAS_dom_sf"/>
</dbReference>
<reference evidence="1 2" key="1">
    <citation type="submission" date="2014-09" db="EMBL/GenBank/DDBJ databases">
        <title>Genome sequencing of Methyloceanibacter caenitepidi Gela4.</title>
        <authorList>
            <person name="Takeuchi M."/>
            <person name="Susumu S."/>
            <person name="Kamagata Y."/>
            <person name="Oshima K."/>
            <person name="Hattori M."/>
            <person name="Iwasaki W."/>
        </authorList>
    </citation>
    <scope>NUCLEOTIDE SEQUENCE [LARGE SCALE GENOMIC DNA]</scope>
    <source>
        <strain evidence="1 2">Gela4</strain>
    </source>
</reference>
<protein>
    <recommendedName>
        <fullName evidence="3">Amidases related to nicotinamidase</fullName>
    </recommendedName>
</protein>
<keyword evidence="2" id="KW-1185">Reference proteome</keyword>
<dbReference type="OrthoDB" id="5457369at2"/>
<proteinExistence type="predicted"/>